<dbReference type="PROSITE" id="PS51382">
    <property type="entry name" value="SPX"/>
    <property type="match status" value="1"/>
</dbReference>
<feature type="compositionally biased region" description="Polar residues" evidence="6">
    <location>
        <begin position="606"/>
        <end position="617"/>
    </location>
</feature>
<evidence type="ECO:0000256" key="5">
    <source>
        <dbReference type="ARBA" id="ARBA00023136"/>
    </source>
</evidence>
<name>A0A7S0WG32_9CHLO</name>
<feature type="region of interest" description="Disordered" evidence="6">
    <location>
        <begin position="522"/>
        <end position="559"/>
    </location>
</feature>
<evidence type="ECO:0000256" key="4">
    <source>
        <dbReference type="ARBA" id="ARBA00022989"/>
    </source>
</evidence>
<dbReference type="CDD" id="cd07751">
    <property type="entry name" value="PolyPPase_VTC4_like"/>
    <property type="match status" value="1"/>
</dbReference>
<keyword evidence="3 7" id="KW-0812">Transmembrane</keyword>
<evidence type="ECO:0000256" key="7">
    <source>
        <dbReference type="SAM" id="Phobius"/>
    </source>
</evidence>
<feature type="transmembrane region" description="Helical" evidence="7">
    <location>
        <begin position="749"/>
        <end position="771"/>
    </location>
</feature>
<dbReference type="InterPro" id="IPR042267">
    <property type="entry name" value="VTC_sf"/>
</dbReference>
<dbReference type="EMBL" id="HBFA01016547">
    <property type="protein sequence ID" value="CAD8666078.1"/>
    <property type="molecule type" value="Transcribed_RNA"/>
</dbReference>
<feature type="region of interest" description="Disordered" evidence="6">
    <location>
        <begin position="593"/>
        <end position="632"/>
    </location>
</feature>
<dbReference type="GO" id="GO:0005774">
    <property type="term" value="C:vacuolar membrane"/>
    <property type="evidence" value="ECO:0007669"/>
    <property type="project" value="UniProtKB-SubCell"/>
</dbReference>
<feature type="transmembrane region" description="Helical" evidence="7">
    <location>
        <begin position="672"/>
        <end position="692"/>
    </location>
</feature>
<feature type="compositionally biased region" description="Low complexity" evidence="6">
    <location>
        <begin position="528"/>
        <end position="537"/>
    </location>
</feature>
<feature type="compositionally biased region" description="Basic and acidic residues" evidence="6">
    <location>
        <begin position="623"/>
        <end position="632"/>
    </location>
</feature>
<keyword evidence="4 7" id="KW-1133">Transmembrane helix</keyword>
<evidence type="ECO:0000256" key="1">
    <source>
        <dbReference type="ARBA" id="ARBA00004128"/>
    </source>
</evidence>
<comment type="subcellular location">
    <subcellularLocation>
        <location evidence="1">Vacuole membrane</location>
        <topology evidence="1">Multi-pass membrane protein</topology>
    </subcellularLocation>
</comment>
<evidence type="ECO:0000259" key="8">
    <source>
        <dbReference type="PROSITE" id="PS51382"/>
    </source>
</evidence>
<evidence type="ECO:0000256" key="3">
    <source>
        <dbReference type="ARBA" id="ARBA00022692"/>
    </source>
</evidence>
<evidence type="ECO:0000256" key="2">
    <source>
        <dbReference type="ARBA" id="ARBA00022554"/>
    </source>
</evidence>
<dbReference type="AlphaFoldDB" id="A0A7S0WG32"/>
<dbReference type="CDD" id="cd14447">
    <property type="entry name" value="SPX"/>
    <property type="match status" value="1"/>
</dbReference>
<dbReference type="PANTHER" id="PTHR46140:SF1">
    <property type="entry name" value="VACUOLAR TRANSPORTER CHAPERONE COMPLEX SUBUNIT 4-RELATED"/>
    <property type="match status" value="1"/>
</dbReference>
<reference evidence="9" key="1">
    <citation type="submission" date="2021-01" db="EMBL/GenBank/DDBJ databases">
        <authorList>
            <person name="Corre E."/>
            <person name="Pelletier E."/>
            <person name="Niang G."/>
            <person name="Scheremetjew M."/>
            <person name="Finn R."/>
            <person name="Kale V."/>
            <person name="Holt S."/>
            <person name="Cochrane G."/>
            <person name="Meng A."/>
            <person name="Brown T."/>
            <person name="Cohen L."/>
        </authorList>
    </citation>
    <scope>NUCLEOTIDE SEQUENCE</scope>
    <source>
        <strain evidence="9">CCMP722</strain>
    </source>
</reference>
<dbReference type="InterPro" id="IPR051572">
    <property type="entry name" value="VTC_Complex_Subunit"/>
</dbReference>
<proteinExistence type="predicted"/>
<organism evidence="9">
    <name type="scientific">Pyramimonas obovata</name>
    <dbReference type="NCBI Taxonomy" id="1411642"/>
    <lineage>
        <taxon>Eukaryota</taxon>
        <taxon>Viridiplantae</taxon>
        <taxon>Chlorophyta</taxon>
        <taxon>Pyramimonadophyceae</taxon>
        <taxon>Pyramimonadales</taxon>
        <taxon>Pyramimonadaceae</taxon>
        <taxon>Pyramimonas</taxon>
        <taxon>Pyramimonas incertae sedis</taxon>
    </lineage>
</organism>
<dbReference type="InterPro" id="IPR018966">
    <property type="entry name" value="VTC_domain"/>
</dbReference>
<dbReference type="PANTHER" id="PTHR46140">
    <property type="entry name" value="VACUOLAR TRANSPORTER CHAPERONE 1-RELATED"/>
    <property type="match status" value="1"/>
</dbReference>
<dbReference type="Pfam" id="PF02656">
    <property type="entry name" value="DUF202"/>
    <property type="match status" value="1"/>
</dbReference>
<dbReference type="InterPro" id="IPR004331">
    <property type="entry name" value="SPX_dom"/>
</dbReference>
<keyword evidence="5 7" id="KW-0472">Membrane</keyword>
<accession>A0A7S0WG32</accession>
<keyword evidence="2" id="KW-0926">Vacuole</keyword>
<evidence type="ECO:0000313" key="9">
    <source>
        <dbReference type="EMBL" id="CAD8666078.1"/>
    </source>
</evidence>
<dbReference type="InterPro" id="IPR003807">
    <property type="entry name" value="DUF202"/>
</dbReference>
<dbReference type="Pfam" id="PF09359">
    <property type="entry name" value="VTC"/>
    <property type="match status" value="1"/>
</dbReference>
<feature type="domain" description="SPX" evidence="8">
    <location>
        <begin position="1"/>
        <end position="178"/>
    </location>
</feature>
<feature type="transmembrane region" description="Helical" evidence="7">
    <location>
        <begin position="704"/>
        <end position="729"/>
    </location>
</feature>
<sequence>MKFGKYLDKVKARHPEWAGKTIDYASLKKMLKELHAVALPHPAAVPTARAEVASLTVPPAPDGYGSLVAKYDGLEVKETDFFRELETEMEKIEKHTSVKLAEQHEMLDTLKASLEKLTPEELEANVDTVQSLELTARTIGDDFLSLEKYVNLNYRGFYKILKKHDKLLPATPCRQFYMARLHQQRWINGDFSDIFVTLSQIHAILRRDKVAKQVEGATQNFVRTTRKYWVKTEDVSRVKHHILQNLPVFQVRQDLLPGDSQLTNSTYFDNSSLELYHGRLDKRPNAIAIRFRWYGTGSAKTVFVERKTHQDSWTGEVSVKERFTLEEKNVVPFLQGDYTVEMAVADAEAAGQSAESLADLRRLFTEIYQQIDTKQLQPVMRTQYMRTAYQIPFDATVRISLDSNLSMVLENPEAGPSTSSQNRWCRDPASPLPRSEITRFPHAILEVKLSLEENASAPAWVNELLESGLVCEVHKFSKFIHGTAVLIPDLVQAVPYWFDDVSIRESIILSHAAEVTFTRPRASKAHMSTGTGSSTHGRGFRNYSSSNSEHDDEANGGETTLRTEVLSSIQNGVSEVEDDVIIDITDRMHATPQRTQMEELQHPLLASNSTNFLSNKSTRSKRSRDNSGRDRPNRCFSLFASLCGTSKTKKPLERRVPMRVEPKTFFANERTFLSWMHMAVTIGTMSSGLLAYSLDHQTKQGGIAMQMVAVVLLPVSIMFCAYAVWTFYWRAVKIRLREDGPYDDRFGPMVLGCVMAVGLWTIFIMSLLKIVDSKSHVGM</sequence>
<protein>
    <recommendedName>
        <fullName evidence="8">SPX domain-containing protein</fullName>
    </recommendedName>
</protein>
<dbReference type="GO" id="GO:0006799">
    <property type="term" value="P:polyphosphate biosynthetic process"/>
    <property type="evidence" value="ECO:0007669"/>
    <property type="project" value="UniProtKB-ARBA"/>
</dbReference>
<evidence type="ECO:0000256" key="6">
    <source>
        <dbReference type="SAM" id="MobiDB-lite"/>
    </source>
</evidence>
<gene>
    <name evidence="9" type="ORF">POBO1169_LOCUS8476</name>
</gene>
<dbReference type="Gene3D" id="3.20.100.30">
    <property type="entry name" value="VTC, catalytic tunnel domain"/>
    <property type="match status" value="1"/>
</dbReference>